<sequence>MSLLKNWLRAGVAAVVVMASVLLAAPAQAAPPTGSNVQISAEHVIKVTSANHAQVMEQSRTKLVILDFGATWCPPCRQLKPVLEKLAAEYNGRILVGMVDVDVSRDLSSQYRIRFLPTLVPVRNAAELPNSRMIGFKGEAALRSWINAQLAKG</sequence>
<proteinExistence type="inferred from homology"/>
<dbReference type="PANTHER" id="PTHR45663">
    <property type="entry name" value="GEO12009P1"/>
    <property type="match status" value="1"/>
</dbReference>
<dbReference type="InterPro" id="IPR013766">
    <property type="entry name" value="Thioredoxin_domain"/>
</dbReference>
<evidence type="ECO:0000313" key="6">
    <source>
        <dbReference type="Proteomes" id="UP000199682"/>
    </source>
</evidence>
<name>A0A1G8YM89_9PSEU</name>
<dbReference type="Gene3D" id="3.40.30.10">
    <property type="entry name" value="Glutaredoxin"/>
    <property type="match status" value="1"/>
</dbReference>
<accession>A0A1G8YM89</accession>
<dbReference type="InterPro" id="IPR036249">
    <property type="entry name" value="Thioredoxin-like_sf"/>
</dbReference>
<dbReference type="GO" id="GO:0045454">
    <property type="term" value="P:cell redox homeostasis"/>
    <property type="evidence" value="ECO:0007669"/>
    <property type="project" value="TreeGrafter"/>
</dbReference>
<dbReference type="EMBL" id="FNET01000004">
    <property type="protein sequence ID" value="SDK03853.1"/>
    <property type="molecule type" value="Genomic_DNA"/>
</dbReference>
<keyword evidence="3" id="KW-0732">Signal</keyword>
<feature type="signal peptide" evidence="3">
    <location>
        <begin position="1"/>
        <end position="29"/>
    </location>
</feature>
<organism evidence="5 6">
    <name type="scientific">Lentzea albidocapillata subsp. violacea</name>
    <dbReference type="NCBI Taxonomy" id="128104"/>
    <lineage>
        <taxon>Bacteria</taxon>
        <taxon>Bacillati</taxon>
        <taxon>Actinomycetota</taxon>
        <taxon>Actinomycetes</taxon>
        <taxon>Pseudonocardiales</taxon>
        <taxon>Pseudonocardiaceae</taxon>
        <taxon>Lentzea</taxon>
    </lineage>
</organism>
<dbReference type="AlphaFoldDB" id="A0A1G8YM89"/>
<gene>
    <name evidence="5" type="ORF">SAMN04488074_10490</name>
</gene>
<evidence type="ECO:0000256" key="2">
    <source>
        <dbReference type="ARBA" id="ARBA00023284"/>
    </source>
</evidence>
<dbReference type="Proteomes" id="UP000199682">
    <property type="component" value="Unassembled WGS sequence"/>
</dbReference>
<evidence type="ECO:0000256" key="3">
    <source>
        <dbReference type="SAM" id="SignalP"/>
    </source>
</evidence>
<evidence type="ECO:0000313" key="5">
    <source>
        <dbReference type="EMBL" id="SDK03853.1"/>
    </source>
</evidence>
<keyword evidence="2" id="KW-0676">Redox-active center</keyword>
<dbReference type="GO" id="GO:0015035">
    <property type="term" value="F:protein-disulfide reductase activity"/>
    <property type="evidence" value="ECO:0007669"/>
    <property type="project" value="TreeGrafter"/>
</dbReference>
<evidence type="ECO:0000259" key="4">
    <source>
        <dbReference type="PROSITE" id="PS51352"/>
    </source>
</evidence>
<dbReference type="SUPFAM" id="SSF52833">
    <property type="entry name" value="Thioredoxin-like"/>
    <property type="match status" value="1"/>
</dbReference>
<dbReference type="RefSeq" id="WP_090005720.1">
    <property type="nucleotide sequence ID" value="NZ_FNET01000004.1"/>
</dbReference>
<evidence type="ECO:0000256" key="1">
    <source>
        <dbReference type="ARBA" id="ARBA00008987"/>
    </source>
</evidence>
<feature type="domain" description="Thioredoxin" evidence="4">
    <location>
        <begin position="19"/>
        <end position="151"/>
    </location>
</feature>
<dbReference type="CDD" id="cd02947">
    <property type="entry name" value="TRX_family"/>
    <property type="match status" value="1"/>
</dbReference>
<protein>
    <submittedName>
        <fullName evidence="5">Putative thioredoxin</fullName>
    </submittedName>
</protein>
<comment type="similarity">
    <text evidence="1">Belongs to the thioredoxin family.</text>
</comment>
<dbReference type="GO" id="GO:0005829">
    <property type="term" value="C:cytosol"/>
    <property type="evidence" value="ECO:0007669"/>
    <property type="project" value="TreeGrafter"/>
</dbReference>
<reference evidence="6" key="1">
    <citation type="submission" date="2016-10" db="EMBL/GenBank/DDBJ databases">
        <authorList>
            <person name="Varghese N."/>
            <person name="Submissions S."/>
        </authorList>
    </citation>
    <scope>NUCLEOTIDE SEQUENCE [LARGE SCALE GENOMIC DNA]</scope>
    <source>
        <strain evidence="6">DSM 44796</strain>
    </source>
</reference>
<dbReference type="PROSITE" id="PS51352">
    <property type="entry name" value="THIOREDOXIN_2"/>
    <property type="match status" value="1"/>
</dbReference>
<dbReference type="PANTHER" id="PTHR45663:SF11">
    <property type="entry name" value="GEO12009P1"/>
    <property type="match status" value="1"/>
</dbReference>
<feature type="chain" id="PRO_5011655493" evidence="3">
    <location>
        <begin position="30"/>
        <end position="153"/>
    </location>
</feature>
<dbReference type="Pfam" id="PF00085">
    <property type="entry name" value="Thioredoxin"/>
    <property type="match status" value="1"/>
</dbReference>